<sequence>MNVLGQATVLSLNPVVCTQERAPPPLLQEESVRIDWLDFSMVLGCRWALYGWVWSGQPPGVRASARLPWWKVQVFSTFRKGHKVVGDNSQSRKMH</sequence>
<organism evidence="1">
    <name type="scientific">Homo sapiens</name>
    <name type="common">Human</name>
    <dbReference type="NCBI Taxonomy" id="9606"/>
    <lineage>
        <taxon>Eukaryota</taxon>
        <taxon>Metazoa</taxon>
        <taxon>Chordata</taxon>
        <taxon>Craniata</taxon>
        <taxon>Vertebrata</taxon>
        <taxon>Euteleostomi</taxon>
        <taxon>Mammalia</taxon>
        <taxon>Eutheria</taxon>
        <taxon>Euarchontoglires</taxon>
        <taxon>Primates</taxon>
        <taxon>Haplorrhini</taxon>
        <taxon>Catarrhini</taxon>
        <taxon>Hominidae</taxon>
        <taxon>Homo</taxon>
    </lineage>
</organism>
<gene>
    <name evidence="1" type="primary">ACACA</name>
</gene>
<dbReference type="ChiTaRS" id="ACACA">
    <property type="organism name" value="human"/>
</dbReference>
<proteinExistence type="predicted"/>
<dbReference type="OrthoDB" id="14612at2759"/>
<dbReference type="AlphaFoldDB" id="L8EAV0"/>
<protein>
    <submittedName>
        <fullName evidence="1">Alternative protein ACACA</fullName>
    </submittedName>
</protein>
<reference evidence="1" key="1">
    <citation type="journal article" date="2013" name="PLoS ONE">
        <title>Direct detection of alternative open reading frames translation products in human significantly expands the proteome.</title>
        <authorList>
            <person name="Vanderperre B."/>
            <person name="Lucier J.-F."/>
            <person name="Motard J."/>
            <person name="Tremblay G."/>
            <person name="Vanderperre S."/>
            <person name="Wisztorski M."/>
            <person name="Salzet M."/>
            <person name="Boisvert F.-M."/>
            <person name="Roucou X."/>
        </authorList>
    </citation>
    <scope>NUCLEOTIDE SEQUENCE</scope>
</reference>
<evidence type="ECO:0000313" key="1">
    <source>
        <dbReference type="EMBL" id="CCQ43941.1"/>
    </source>
</evidence>
<dbReference type="PeptideAtlas" id="L8EAV0"/>
<accession>L8EAV0</accession>
<dbReference type="EMBL" id="HF584444">
    <property type="protein sequence ID" value="CCQ43941.1"/>
    <property type="molecule type" value="Genomic_DNA"/>
</dbReference>
<name>L8EAV0_HUMAN</name>